<reference evidence="2" key="1">
    <citation type="submission" date="2020-06" db="EMBL/GenBank/DDBJ databases">
        <title>WGS assembly of Ceratodon purpureus strain R40.</title>
        <authorList>
            <person name="Carey S.B."/>
            <person name="Jenkins J."/>
            <person name="Shu S."/>
            <person name="Lovell J.T."/>
            <person name="Sreedasyam A."/>
            <person name="Maumus F."/>
            <person name="Tiley G.P."/>
            <person name="Fernandez-Pozo N."/>
            <person name="Barry K."/>
            <person name="Chen C."/>
            <person name="Wang M."/>
            <person name="Lipzen A."/>
            <person name="Daum C."/>
            <person name="Saski C.A."/>
            <person name="Payton A.C."/>
            <person name="Mcbreen J.C."/>
            <person name="Conrad R.E."/>
            <person name="Kollar L.M."/>
            <person name="Olsson S."/>
            <person name="Huttunen S."/>
            <person name="Landis J.B."/>
            <person name="Wickett N.J."/>
            <person name="Johnson M.G."/>
            <person name="Rensing S.A."/>
            <person name="Grimwood J."/>
            <person name="Schmutz J."/>
            <person name="Mcdaniel S.F."/>
        </authorList>
    </citation>
    <scope>NUCLEOTIDE SEQUENCE</scope>
    <source>
        <strain evidence="2">R40</strain>
    </source>
</reference>
<gene>
    <name evidence="2" type="ORF">KC19_9G108800</name>
</gene>
<dbReference type="EMBL" id="CM026430">
    <property type="protein sequence ID" value="KAG0561991.1"/>
    <property type="molecule type" value="Genomic_DNA"/>
</dbReference>
<evidence type="ECO:0000313" key="2">
    <source>
        <dbReference type="EMBL" id="KAG0561991.1"/>
    </source>
</evidence>
<evidence type="ECO:0000313" key="3">
    <source>
        <dbReference type="Proteomes" id="UP000822688"/>
    </source>
</evidence>
<protein>
    <submittedName>
        <fullName evidence="2">Uncharacterized protein</fullName>
    </submittedName>
</protein>
<proteinExistence type="predicted"/>
<dbReference type="Proteomes" id="UP000822688">
    <property type="component" value="Chromosome 9"/>
</dbReference>
<comment type="caution">
    <text evidence="2">The sequence shown here is derived from an EMBL/GenBank/DDBJ whole genome shotgun (WGS) entry which is preliminary data.</text>
</comment>
<evidence type="ECO:0000256" key="1">
    <source>
        <dbReference type="SAM" id="MobiDB-lite"/>
    </source>
</evidence>
<name>A0A8T0GQU4_CERPU</name>
<sequence length="159" mass="18202">MSRSLESRSRQNLKLEPNVDGVTQTTSDTSEIADKLQTLHLGDHRKATKMTRHLKSDVIERRPRKSRWGIRVRRRRVKLQVSPLLGYLRGFLQSCTYTARSASTSAYRMDPRLPGSKLGLLLAKLQFSSKRARRIHSIQASYESYEQAQPLLDSNPPIV</sequence>
<keyword evidence="3" id="KW-1185">Reference proteome</keyword>
<feature type="region of interest" description="Disordered" evidence="1">
    <location>
        <begin position="1"/>
        <end position="26"/>
    </location>
</feature>
<accession>A0A8T0GQU4</accession>
<dbReference type="AlphaFoldDB" id="A0A8T0GQU4"/>
<organism evidence="2 3">
    <name type="scientific">Ceratodon purpureus</name>
    <name type="common">Fire moss</name>
    <name type="synonym">Dicranum purpureum</name>
    <dbReference type="NCBI Taxonomy" id="3225"/>
    <lineage>
        <taxon>Eukaryota</taxon>
        <taxon>Viridiplantae</taxon>
        <taxon>Streptophyta</taxon>
        <taxon>Embryophyta</taxon>
        <taxon>Bryophyta</taxon>
        <taxon>Bryophytina</taxon>
        <taxon>Bryopsida</taxon>
        <taxon>Dicranidae</taxon>
        <taxon>Pseudoditrichales</taxon>
        <taxon>Ditrichaceae</taxon>
        <taxon>Ceratodon</taxon>
    </lineage>
</organism>